<accession>A0A8J3AKP4</accession>
<reference evidence="3" key="1">
    <citation type="journal article" date="2019" name="Int. J. Syst. Evol. Microbiol.">
        <title>The Global Catalogue of Microorganisms (GCM) 10K type strain sequencing project: providing services to taxonomists for standard genome sequencing and annotation.</title>
        <authorList>
            <consortium name="The Broad Institute Genomics Platform"/>
            <consortium name="The Broad Institute Genome Sequencing Center for Infectious Disease"/>
            <person name="Wu L."/>
            <person name="Ma J."/>
        </authorList>
    </citation>
    <scope>NUCLEOTIDE SEQUENCE [LARGE SCALE GENOMIC DNA]</scope>
    <source>
        <strain evidence="3">CGMCC 1.14993</strain>
    </source>
</reference>
<dbReference type="AlphaFoldDB" id="A0A8J3AKP4"/>
<proteinExistence type="predicted"/>
<comment type="caution">
    <text evidence="2">The sequence shown here is derived from an EMBL/GenBank/DDBJ whole genome shotgun (WGS) entry which is preliminary data.</text>
</comment>
<evidence type="ECO:0000313" key="3">
    <source>
        <dbReference type="Proteomes" id="UP000626244"/>
    </source>
</evidence>
<feature type="domain" description="DUF1659" evidence="1">
    <location>
        <begin position="7"/>
        <end position="67"/>
    </location>
</feature>
<organism evidence="2 3">
    <name type="scientific">Gottfriedia solisilvae</name>
    <dbReference type="NCBI Taxonomy" id="1516104"/>
    <lineage>
        <taxon>Bacteria</taxon>
        <taxon>Bacillati</taxon>
        <taxon>Bacillota</taxon>
        <taxon>Bacilli</taxon>
        <taxon>Bacillales</taxon>
        <taxon>Bacillaceae</taxon>
        <taxon>Gottfriedia</taxon>
    </lineage>
</organism>
<dbReference type="RefSeq" id="WP_087999263.1">
    <property type="nucleotide sequence ID" value="NZ_BMHB01000001.1"/>
</dbReference>
<protein>
    <recommendedName>
        <fullName evidence="1">DUF1659 domain-containing protein</fullName>
    </recommendedName>
</protein>
<name>A0A8J3AKP4_9BACI</name>
<dbReference type="Pfam" id="PF07872">
    <property type="entry name" value="DUF1659"/>
    <property type="match status" value="1"/>
</dbReference>
<sequence>MAQIATQQLTLYVNLHAGKDAEGKNIIKKKVYKNVKVGVDLEKLILIGNALASLQDLPVAELEVLSNGVLLNNI</sequence>
<gene>
    <name evidence="2" type="ORF">GCM10007380_10420</name>
</gene>
<dbReference type="Proteomes" id="UP000626244">
    <property type="component" value="Unassembled WGS sequence"/>
</dbReference>
<evidence type="ECO:0000313" key="2">
    <source>
        <dbReference type="EMBL" id="GGI11952.1"/>
    </source>
</evidence>
<dbReference type="InterPro" id="IPR012454">
    <property type="entry name" value="DUF1659"/>
</dbReference>
<evidence type="ECO:0000259" key="1">
    <source>
        <dbReference type="Pfam" id="PF07872"/>
    </source>
</evidence>
<dbReference type="OrthoDB" id="48766at2"/>
<dbReference type="EMBL" id="BMHB01000001">
    <property type="protein sequence ID" value="GGI11952.1"/>
    <property type="molecule type" value="Genomic_DNA"/>
</dbReference>
<keyword evidence="3" id="KW-1185">Reference proteome</keyword>